<dbReference type="InterPro" id="IPR036866">
    <property type="entry name" value="RibonucZ/Hydroxyglut_hydro"/>
</dbReference>
<name>A0A1Y3EK46_9BILA</name>
<dbReference type="GO" id="GO:0006749">
    <property type="term" value="P:glutathione metabolic process"/>
    <property type="evidence" value="ECO:0007669"/>
    <property type="project" value="TreeGrafter"/>
</dbReference>
<gene>
    <name evidence="1" type="ORF">D917_08417</name>
</gene>
<dbReference type="AlphaFoldDB" id="A0A1Y3EK46"/>
<dbReference type="Gene3D" id="3.60.15.10">
    <property type="entry name" value="Ribonuclease Z/Hydroxyacylglutathione hydrolase-like"/>
    <property type="match status" value="1"/>
</dbReference>
<sequence>MTGDTLLIRGCGRTDFQQGGTLKIFFIFELHLLHTQQLLGFSVTSVEEEKKYNPRLTLPIDQFVEFMKNLKLDNPKQIGM</sequence>
<accession>A0A1Y3EK46</accession>
<reference evidence="1 2" key="1">
    <citation type="submission" date="2015-04" db="EMBL/GenBank/DDBJ databases">
        <title>Draft genome of the roundworm Trichinella nativa.</title>
        <authorList>
            <person name="Mitreva M."/>
        </authorList>
    </citation>
    <scope>NUCLEOTIDE SEQUENCE [LARGE SCALE GENOMIC DNA]</scope>
    <source>
        <strain evidence="1 2">ISS45</strain>
    </source>
</reference>
<organism evidence="1 2">
    <name type="scientific">Trichinella nativa</name>
    <dbReference type="NCBI Taxonomy" id="6335"/>
    <lineage>
        <taxon>Eukaryota</taxon>
        <taxon>Metazoa</taxon>
        <taxon>Ecdysozoa</taxon>
        <taxon>Nematoda</taxon>
        <taxon>Enoplea</taxon>
        <taxon>Dorylaimia</taxon>
        <taxon>Trichinellida</taxon>
        <taxon>Trichinellidae</taxon>
        <taxon>Trichinella</taxon>
    </lineage>
</organism>
<dbReference type="PANTHER" id="PTHR43084">
    <property type="entry name" value="PERSULFIDE DIOXYGENASE ETHE1"/>
    <property type="match status" value="1"/>
</dbReference>
<dbReference type="GO" id="GO:0005739">
    <property type="term" value="C:mitochondrion"/>
    <property type="evidence" value="ECO:0007669"/>
    <property type="project" value="TreeGrafter"/>
</dbReference>
<dbReference type="InterPro" id="IPR051682">
    <property type="entry name" value="Mito_Persulfide_Diox"/>
</dbReference>
<evidence type="ECO:0000313" key="1">
    <source>
        <dbReference type="EMBL" id="OUC45474.1"/>
    </source>
</evidence>
<proteinExistence type="predicted"/>
<evidence type="ECO:0000313" key="2">
    <source>
        <dbReference type="Proteomes" id="UP000243006"/>
    </source>
</evidence>
<comment type="caution">
    <text evidence="1">The sequence shown here is derived from an EMBL/GenBank/DDBJ whole genome shotgun (WGS) entry which is preliminary data.</text>
</comment>
<dbReference type="EMBL" id="LVZM01009388">
    <property type="protein sequence ID" value="OUC45474.1"/>
    <property type="molecule type" value="Genomic_DNA"/>
</dbReference>
<dbReference type="PANTHER" id="PTHR43084:SF1">
    <property type="entry name" value="PERSULFIDE DIOXYGENASE ETHE1, MITOCHONDRIAL"/>
    <property type="match status" value="1"/>
</dbReference>
<dbReference type="Proteomes" id="UP000243006">
    <property type="component" value="Unassembled WGS sequence"/>
</dbReference>
<dbReference type="GO" id="GO:0050313">
    <property type="term" value="F:sulfur dioxygenase activity"/>
    <property type="evidence" value="ECO:0007669"/>
    <property type="project" value="TreeGrafter"/>
</dbReference>
<dbReference type="GO" id="GO:0070813">
    <property type="term" value="P:hydrogen sulfide metabolic process"/>
    <property type="evidence" value="ECO:0007669"/>
    <property type="project" value="TreeGrafter"/>
</dbReference>
<protein>
    <submittedName>
        <fullName evidence="1">Uncharacterized protein</fullName>
    </submittedName>
</protein>